<evidence type="ECO:0000256" key="1">
    <source>
        <dbReference type="ARBA" id="ARBA00001946"/>
    </source>
</evidence>
<keyword evidence="6" id="KW-0479">Metal-binding</keyword>
<keyword evidence="7" id="KW-0274">FAD</keyword>
<dbReference type="EMBL" id="CAFBMP010000029">
    <property type="protein sequence ID" value="CAB4905935.1"/>
    <property type="molecule type" value="Genomic_DNA"/>
</dbReference>
<evidence type="ECO:0000256" key="3">
    <source>
        <dbReference type="ARBA" id="ARBA00016337"/>
    </source>
</evidence>
<dbReference type="GO" id="GO:0016740">
    <property type="term" value="F:transferase activity"/>
    <property type="evidence" value="ECO:0007669"/>
    <property type="project" value="UniProtKB-KW"/>
</dbReference>
<evidence type="ECO:0000256" key="8">
    <source>
        <dbReference type="ARBA" id="ARBA00022842"/>
    </source>
</evidence>
<keyword evidence="4" id="KW-0285">Flavoprotein</keyword>
<proteinExistence type="predicted"/>
<comment type="cofactor">
    <cofactor evidence="1">
        <name>Mg(2+)</name>
        <dbReference type="ChEBI" id="CHEBI:18420"/>
    </cofactor>
</comment>
<dbReference type="Gene3D" id="3.10.520.10">
    <property type="entry name" value="ApbE-like domains"/>
    <property type="match status" value="2"/>
</dbReference>
<evidence type="ECO:0000256" key="7">
    <source>
        <dbReference type="ARBA" id="ARBA00022827"/>
    </source>
</evidence>
<dbReference type="SUPFAM" id="SSF143631">
    <property type="entry name" value="ApbE-like"/>
    <property type="match status" value="1"/>
</dbReference>
<dbReference type="GO" id="GO:0046872">
    <property type="term" value="F:metal ion binding"/>
    <property type="evidence" value="ECO:0007669"/>
    <property type="project" value="UniProtKB-KW"/>
</dbReference>
<evidence type="ECO:0000256" key="9">
    <source>
        <dbReference type="ARBA" id="ARBA00031306"/>
    </source>
</evidence>
<protein>
    <recommendedName>
        <fullName evidence="3">FAD:protein FMN transferase</fullName>
        <ecNumber evidence="2">2.7.1.180</ecNumber>
    </recommendedName>
    <alternativeName>
        <fullName evidence="9">Flavin transferase</fullName>
    </alternativeName>
</protein>
<accession>A0A6J7GM62</accession>
<dbReference type="EC" id="2.7.1.180" evidence="2"/>
<evidence type="ECO:0000256" key="2">
    <source>
        <dbReference type="ARBA" id="ARBA00011955"/>
    </source>
</evidence>
<dbReference type="AlphaFoldDB" id="A0A6J7GM62"/>
<evidence type="ECO:0000256" key="5">
    <source>
        <dbReference type="ARBA" id="ARBA00022679"/>
    </source>
</evidence>
<reference evidence="11" key="1">
    <citation type="submission" date="2020-05" db="EMBL/GenBank/DDBJ databases">
        <authorList>
            <person name="Chiriac C."/>
            <person name="Salcher M."/>
            <person name="Ghai R."/>
            <person name="Kavagutti S V."/>
        </authorList>
    </citation>
    <scope>NUCLEOTIDE SEQUENCE</scope>
</reference>
<gene>
    <name evidence="11" type="ORF">UFOPK3608_00624</name>
</gene>
<dbReference type="InterPro" id="IPR003374">
    <property type="entry name" value="ApbE-like_sf"/>
</dbReference>
<evidence type="ECO:0000256" key="4">
    <source>
        <dbReference type="ARBA" id="ARBA00022630"/>
    </source>
</evidence>
<dbReference type="PANTHER" id="PTHR30040">
    <property type="entry name" value="THIAMINE BIOSYNTHESIS LIPOPROTEIN APBE"/>
    <property type="match status" value="1"/>
</dbReference>
<evidence type="ECO:0000256" key="10">
    <source>
        <dbReference type="ARBA" id="ARBA00048540"/>
    </source>
</evidence>
<keyword evidence="5" id="KW-0808">Transferase</keyword>
<evidence type="ECO:0000313" key="11">
    <source>
        <dbReference type="EMBL" id="CAB4905935.1"/>
    </source>
</evidence>
<organism evidence="11">
    <name type="scientific">freshwater metagenome</name>
    <dbReference type="NCBI Taxonomy" id="449393"/>
    <lineage>
        <taxon>unclassified sequences</taxon>
        <taxon>metagenomes</taxon>
        <taxon>ecological metagenomes</taxon>
    </lineage>
</organism>
<dbReference type="Pfam" id="PF02424">
    <property type="entry name" value="ApbE"/>
    <property type="match status" value="2"/>
</dbReference>
<sequence>MANIHHENVWGTVVSIESENLNLSYQPQIEFLHTIDQIFSTYIQSSQVSKLRTNQIQIQECDPMLVQIWQLSLIARELTDGAFDPWAVTGGFDPSGYVKGWAADQICNQLQSAGVKHIQVNAGGDISLRGGSSNQKPWQIGVAHPQLPDEISKVFQITDGAIATSGTAERGNHIIDPQSKTIAVGARSATVVGPDGGLADALATALIVTGRDGAKWFTKSELEKYSCWVVDRHKDTTWEIIK</sequence>
<dbReference type="PANTHER" id="PTHR30040:SF2">
    <property type="entry name" value="FAD:PROTEIN FMN TRANSFERASE"/>
    <property type="match status" value="1"/>
</dbReference>
<dbReference type="InterPro" id="IPR024932">
    <property type="entry name" value="ApbE"/>
</dbReference>
<keyword evidence="8" id="KW-0460">Magnesium</keyword>
<comment type="catalytic activity">
    <reaction evidence="10">
        <text>L-threonyl-[protein] + FAD = FMN-L-threonyl-[protein] + AMP + H(+)</text>
        <dbReference type="Rhea" id="RHEA:36847"/>
        <dbReference type="Rhea" id="RHEA-COMP:11060"/>
        <dbReference type="Rhea" id="RHEA-COMP:11061"/>
        <dbReference type="ChEBI" id="CHEBI:15378"/>
        <dbReference type="ChEBI" id="CHEBI:30013"/>
        <dbReference type="ChEBI" id="CHEBI:57692"/>
        <dbReference type="ChEBI" id="CHEBI:74257"/>
        <dbReference type="ChEBI" id="CHEBI:456215"/>
        <dbReference type="EC" id="2.7.1.180"/>
    </reaction>
</comment>
<name>A0A6J7GM62_9ZZZZ</name>
<evidence type="ECO:0000256" key="6">
    <source>
        <dbReference type="ARBA" id="ARBA00022723"/>
    </source>
</evidence>